<evidence type="ECO:0000313" key="1">
    <source>
        <dbReference type="EMBL" id="CAM9873877.1"/>
    </source>
</evidence>
<organism evidence="1 2">
    <name type="scientific">Rangifer tarandus platyrhynchus</name>
    <name type="common">Svalbard reindeer</name>
    <dbReference type="NCBI Taxonomy" id="3082113"/>
    <lineage>
        <taxon>Eukaryota</taxon>
        <taxon>Metazoa</taxon>
        <taxon>Chordata</taxon>
        <taxon>Craniata</taxon>
        <taxon>Vertebrata</taxon>
        <taxon>Euteleostomi</taxon>
        <taxon>Mammalia</taxon>
        <taxon>Eutheria</taxon>
        <taxon>Laurasiatheria</taxon>
        <taxon>Artiodactyla</taxon>
        <taxon>Ruminantia</taxon>
        <taxon>Pecora</taxon>
        <taxon>Cervidae</taxon>
        <taxon>Odocoileinae</taxon>
        <taxon>Rangifer</taxon>
    </lineage>
</organism>
<proteinExistence type="predicted"/>
<reference evidence="1" key="1">
    <citation type="submission" date="2023-05" db="EMBL/GenBank/DDBJ databases">
        <authorList>
            <consortium name="ELIXIR-Norway"/>
        </authorList>
    </citation>
    <scope>NUCLEOTIDE SEQUENCE</scope>
</reference>
<accession>A0AC59YP72</accession>
<name>A0AC59YP72_RANTA</name>
<protein>
    <submittedName>
        <fullName evidence="1">Uncharacterized protein</fullName>
    </submittedName>
</protein>
<dbReference type="Proteomes" id="UP001162501">
    <property type="component" value="Chromosome 19"/>
</dbReference>
<dbReference type="EMBL" id="OX596103">
    <property type="protein sequence ID" value="CAM9873877.1"/>
    <property type="molecule type" value="Genomic_DNA"/>
</dbReference>
<gene>
    <name evidence="1" type="ORF">MRATA1EN22A_LOCUS8698</name>
</gene>
<sequence>MNPGTPPPQTRAGVGPQVSPSQGAEVTLNLPSLACGHSPPSPWRYSAKQHPTLFQTVSKSSSHLTVYLWLPPCLIRWCCFCFFPVLLSSNVTSSLSYGALVTNHCQ</sequence>
<reference evidence="1" key="2">
    <citation type="submission" date="2025-03" db="EMBL/GenBank/DDBJ databases">
        <authorList>
            <consortium name="ELIXIR-Norway"/>
            <consortium name="Elixir Norway"/>
        </authorList>
    </citation>
    <scope>NUCLEOTIDE SEQUENCE</scope>
</reference>
<evidence type="ECO:0000313" key="2">
    <source>
        <dbReference type="Proteomes" id="UP001162501"/>
    </source>
</evidence>